<accession>A0AAW8DAD3</accession>
<name>A0AAW8DAD3_9BURK</name>
<feature type="domain" description="MPN" evidence="7">
    <location>
        <begin position="97"/>
        <end position="219"/>
    </location>
</feature>
<evidence type="ECO:0000313" key="8">
    <source>
        <dbReference type="EMBL" id="MDP9896330.1"/>
    </source>
</evidence>
<dbReference type="Proteomes" id="UP001242045">
    <property type="component" value="Unassembled WGS sequence"/>
</dbReference>
<dbReference type="CDD" id="cd08071">
    <property type="entry name" value="MPN_DUF2466"/>
    <property type="match status" value="1"/>
</dbReference>
<reference evidence="8" key="1">
    <citation type="submission" date="2023-07" db="EMBL/GenBank/DDBJ databases">
        <title>Sorghum-associated microbial communities from plants grown in Nebraska, USA.</title>
        <authorList>
            <person name="Schachtman D."/>
        </authorList>
    </citation>
    <scope>NUCLEOTIDE SEQUENCE</scope>
    <source>
        <strain evidence="8">DS3754</strain>
    </source>
</reference>
<comment type="similarity">
    <text evidence="6">Belongs to the UPF0758 family.</text>
</comment>
<dbReference type="InterPro" id="IPR020891">
    <property type="entry name" value="UPF0758_CS"/>
</dbReference>
<evidence type="ECO:0000256" key="1">
    <source>
        <dbReference type="ARBA" id="ARBA00022670"/>
    </source>
</evidence>
<dbReference type="RefSeq" id="WP_307686687.1">
    <property type="nucleotide sequence ID" value="NZ_JAUSRD010000017.1"/>
</dbReference>
<keyword evidence="2" id="KW-0479">Metal-binding</keyword>
<organism evidence="8 9">
    <name type="scientific">Variovorax boronicumulans</name>
    <dbReference type="NCBI Taxonomy" id="436515"/>
    <lineage>
        <taxon>Bacteria</taxon>
        <taxon>Pseudomonadati</taxon>
        <taxon>Pseudomonadota</taxon>
        <taxon>Betaproteobacteria</taxon>
        <taxon>Burkholderiales</taxon>
        <taxon>Comamonadaceae</taxon>
        <taxon>Variovorax</taxon>
    </lineage>
</organism>
<keyword evidence="4" id="KW-0862">Zinc</keyword>
<dbReference type="GO" id="GO:0008237">
    <property type="term" value="F:metallopeptidase activity"/>
    <property type="evidence" value="ECO:0007669"/>
    <property type="project" value="UniProtKB-KW"/>
</dbReference>
<keyword evidence="5" id="KW-0482">Metalloprotease</keyword>
<evidence type="ECO:0000259" key="7">
    <source>
        <dbReference type="PROSITE" id="PS50249"/>
    </source>
</evidence>
<gene>
    <name evidence="8" type="ORF">J2W31_005465</name>
</gene>
<protein>
    <submittedName>
        <fullName evidence="8">DNA repair protein RadC</fullName>
    </submittedName>
</protein>
<sequence length="219" mass="23682">MNASSSPSSSSCSSSFMSSSSAGEAAGMLSSRDLRVLEALRPFLGAEAEALFEVHGRSLHRLIGFARDTSGIGWLQMLSGLRLARELLMEDLRPSQVFRSAYAVSDYLKLHFAGQAHESFAVLFLNAQHTMLAFEDMFRGTLTQADVYPREVVKRALQLNASAVILAHNHPSGKVEPSEADVAVTRVLKDALALVDVQVLDHIVVGHNRAASMAECGLL</sequence>
<dbReference type="InterPro" id="IPR025657">
    <property type="entry name" value="RadC_JAB"/>
</dbReference>
<dbReference type="InterPro" id="IPR001405">
    <property type="entry name" value="UPF0758"/>
</dbReference>
<dbReference type="Gene3D" id="3.40.140.10">
    <property type="entry name" value="Cytidine Deaminase, domain 2"/>
    <property type="match status" value="1"/>
</dbReference>
<evidence type="ECO:0000256" key="3">
    <source>
        <dbReference type="ARBA" id="ARBA00022801"/>
    </source>
</evidence>
<dbReference type="PROSITE" id="PS50249">
    <property type="entry name" value="MPN"/>
    <property type="match status" value="1"/>
</dbReference>
<dbReference type="NCBIfam" id="TIGR00608">
    <property type="entry name" value="radc"/>
    <property type="match status" value="1"/>
</dbReference>
<evidence type="ECO:0000313" key="9">
    <source>
        <dbReference type="Proteomes" id="UP001242045"/>
    </source>
</evidence>
<comment type="caution">
    <text evidence="8">The sequence shown here is derived from an EMBL/GenBank/DDBJ whole genome shotgun (WGS) entry which is preliminary data.</text>
</comment>
<keyword evidence="1" id="KW-0645">Protease</keyword>
<evidence type="ECO:0000256" key="6">
    <source>
        <dbReference type="RuleBase" id="RU003797"/>
    </source>
</evidence>
<dbReference type="InterPro" id="IPR037518">
    <property type="entry name" value="MPN"/>
</dbReference>
<dbReference type="GO" id="GO:0046872">
    <property type="term" value="F:metal ion binding"/>
    <property type="evidence" value="ECO:0007669"/>
    <property type="project" value="UniProtKB-KW"/>
</dbReference>
<proteinExistence type="inferred from homology"/>
<evidence type="ECO:0000256" key="5">
    <source>
        <dbReference type="ARBA" id="ARBA00023049"/>
    </source>
</evidence>
<dbReference type="GO" id="GO:0006508">
    <property type="term" value="P:proteolysis"/>
    <property type="evidence" value="ECO:0007669"/>
    <property type="project" value="UniProtKB-KW"/>
</dbReference>
<evidence type="ECO:0000256" key="2">
    <source>
        <dbReference type="ARBA" id="ARBA00022723"/>
    </source>
</evidence>
<dbReference type="AlphaFoldDB" id="A0AAW8DAD3"/>
<keyword evidence="3" id="KW-0378">Hydrolase</keyword>
<dbReference type="PANTHER" id="PTHR30471">
    <property type="entry name" value="DNA REPAIR PROTEIN RADC"/>
    <property type="match status" value="1"/>
</dbReference>
<evidence type="ECO:0000256" key="4">
    <source>
        <dbReference type="ARBA" id="ARBA00022833"/>
    </source>
</evidence>
<dbReference type="Pfam" id="PF04002">
    <property type="entry name" value="RadC"/>
    <property type="match status" value="1"/>
</dbReference>
<dbReference type="SUPFAM" id="SSF102712">
    <property type="entry name" value="JAB1/MPN domain"/>
    <property type="match status" value="1"/>
</dbReference>
<dbReference type="PANTHER" id="PTHR30471:SF3">
    <property type="entry name" value="UPF0758 PROTEIN YEES-RELATED"/>
    <property type="match status" value="1"/>
</dbReference>
<dbReference type="PROSITE" id="PS01302">
    <property type="entry name" value="UPF0758"/>
    <property type="match status" value="1"/>
</dbReference>
<dbReference type="EMBL" id="JAUSRD010000017">
    <property type="protein sequence ID" value="MDP9896330.1"/>
    <property type="molecule type" value="Genomic_DNA"/>
</dbReference>